<keyword evidence="4 7" id="KW-0067">ATP-binding</keyword>
<keyword evidence="5" id="KW-0046">Antibiotic resistance</keyword>
<sequence length="268" mass="28675">MCVNFYTGTMLEKSSLPDPDHAVVIRSLGKQFGDKVAVNGINLTIPAGSFYGFVGPNGAGKTTTMSMMTGLLRPDHGQVWVHGINMWESPQHAKSVLGVLVDGAAVFPRLTGTQLITYSGLLRGMEADVVAERVPDLLRVMDLEEAAHKMVADYSAGMTKKVSLAAAMIHSPQVLILDEPFEAVDPVSSARIRAILNEYVSSGGTVMISSHVMDLVERTCDHVAVIDKGQVLASGSMEEVTDGASLEDRFVGMVSSDHAGEGLSWFHT</sequence>
<evidence type="ECO:0000256" key="5">
    <source>
        <dbReference type="ARBA" id="ARBA00023251"/>
    </source>
</evidence>
<evidence type="ECO:0000256" key="4">
    <source>
        <dbReference type="ARBA" id="ARBA00022840"/>
    </source>
</evidence>
<evidence type="ECO:0000259" key="6">
    <source>
        <dbReference type="PROSITE" id="PS50893"/>
    </source>
</evidence>
<dbReference type="CDD" id="cd03230">
    <property type="entry name" value="ABC_DR_subfamily_A"/>
    <property type="match status" value="1"/>
</dbReference>
<dbReference type="PANTHER" id="PTHR42711">
    <property type="entry name" value="ABC TRANSPORTER ATP-BINDING PROTEIN"/>
    <property type="match status" value="1"/>
</dbReference>
<evidence type="ECO:0000313" key="8">
    <source>
        <dbReference type="Proteomes" id="UP000319746"/>
    </source>
</evidence>
<name>A0A543AID8_9MICC</name>
<dbReference type="PANTHER" id="PTHR42711:SF19">
    <property type="entry name" value="DOXORUBICIN RESISTANCE ATP-BINDING PROTEIN DRRA"/>
    <property type="match status" value="1"/>
</dbReference>
<keyword evidence="2" id="KW-0813">Transport</keyword>
<gene>
    <name evidence="7" type="ORF">FB556_0993</name>
</gene>
<comment type="subcellular location">
    <subcellularLocation>
        <location evidence="1">Cell membrane</location>
        <topology evidence="1">Peripheral membrane protein</topology>
    </subcellularLocation>
</comment>
<evidence type="ECO:0000313" key="7">
    <source>
        <dbReference type="EMBL" id="TQL72348.1"/>
    </source>
</evidence>
<dbReference type="PROSITE" id="PS50893">
    <property type="entry name" value="ABC_TRANSPORTER_2"/>
    <property type="match status" value="1"/>
</dbReference>
<dbReference type="InterPro" id="IPR050763">
    <property type="entry name" value="ABC_transporter_ATP-binding"/>
</dbReference>
<dbReference type="SUPFAM" id="SSF52540">
    <property type="entry name" value="P-loop containing nucleoside triphosphate hydrolases"/>
    <property type="match status" value="1"/>
</dbReference>
<dbReference type="GO" id="GO:0046677">
    <property type="term" value="P:response to antibiotic"/>
    <property type="evidence" value="ECO:0007669"/>
    <property type="project" value="UniProtKB-KW"/>
</dbReference>
<evidence type="ECO:0000256" key="3">
    <source>
        <dbReference type="ARBA" id="ARBA00022741"/>
    </source>
</evidence>
<organism evidence="7 8">
    <name type="scientific">Enteractinococcus coprophilus</name>
    <dbReference type="NCBI Taxonomy" id="1027633"/>
    <lineage>
        <taxon>Bacteria</taxon>
        <taxon>Bacillati</taxon>
        <taxon>Actinomycetota</taxon>
        <taxon>Actinomycetes</taxon>
        <taxon>Micrococcales</taxon>
        <taxon>Micrococcaceae</taxon>
    </lineage>
</organism>
<evidence type="ECO:0000256" key="2">
    <source>
        <dbReference type="ARBA" id="ARBA00022448"/>
    </source>
</evidence>
<protein>
    <submittedName>
        <fullName evidence="7">ABC-2 type transport system ATP-binding protein</fullName>
    </submittedName>
</protein>
<dbReference type="GO" id="GO:0016887">
    <property type="term" value="F:ATP hydrolysis activity"/>
    <property type="evidence" value="ECO:0007669"/>
    <property type="project" value="InterPro"/>
</dbReference>
<dbReference type="SMART" id="SM00382">
    <property type="entry name" value="AAA"/>
    <property type="match status" value="1"/>
</dbReference>
<feature type="domain" description="ABC transporter" evidence="6">
    <location>
        <begin position="23"/>
        <end position="253"/>
    </location>
</feature>
<accession>A0A543AID8</accession>
<dbReference type="GO" id="GO:0005524">
    <property type="term" value="F:ATP binding"/>
    <property type="evidence" value="ECO:0007669"/>
    <property type="project" value="UniProtKB-KW"/>
</dbReference>
<proteinExistence type="predicted"/>
<dbReference type="Gene3D" id="3.40.50.300">
    <property type="entry name" value="P-loop containing nucleotide triphosphate hydrolases"/>
    <property type="match status" value="1"/>
</dbReference>
<evidence type="ECO:0000256" key="1">
    <source>
        <dbReference type="ARBA" id="ARBA00004202"/>
    </source>
</evidence>
<dbReference type="AlphaFoldDB" id="A0A543AID8"/>
<reference evidence="7 8" key="1">
    <citation type="submission" date="2019-06" db="EMBL/GenBank/DDBJ databases">
        <title>Sequencing the genomes of 1000 actinobacteria strains.</title>
        <authorList>
            <person name="Klenk H.-P."/>
        </authorList>
    </citation>
    <scope>NUCLEOTIDE SEQUENCE [LARGE SCALE GENOMIC DNA]</scope>
    <source>
        <strain evidence="7 8">DSM 24083</strain>
    </source>
</reference>
<dbReference type="Pfam" id="PF00005">
    <property type="entry name" value="ABC_tran"/>
    <property type="match status" value="1"/>
</dbReference>
<dbReference type="Proteomes" id="UP000319746">
    <property type="component" value="Unassembled WGS sequence"/>
</dbReference>
<dbReference type="GO" id="GO:0005886">
    <property type="term" value="C:plasma membrane"/>
    <property type="evidence" value="ECO:0007669"/>
    <property type="project" value="UniProtKB-SubCell"/>
</dbReference>
<keyword evidence="3" id="KW-0547">Nucleotide-binding</keyword>
<dbReference type="InterPro" id="IPR027417">
    <property type="entry name" value="P-loop_NTPase"/>
</dbReference>
<dbReference type="InterPro" id="IPR003439">
    <property type="entry name" value="ABC_transporter-like_ATP-bd"/>
</dbReference>
<dbReference type="EMBL" id="VFOU01000002">
    <property type="protein sequence ID" value="TQL72348.1"/>
    <property type="molecule type" value="Genomic_DNA"/>
</dbReference>
<keyword evidence="8" id="KW-1185">Reference proteome</keyword>
<comment type="caution">
    <text evidence="7">The sequence shown here is derived from an EMBL/GenBank/DDBJ whole genome shotgun (WGS) entry which is preliminary data.</text>
</comment>
<dbReference type="InterPro" id="IPR003593">
    <property type="entry name" value="AAA+_ATPase"/>
</dbReference>